<dbReference type="PANTHER" id="PTHR21021">
    <property type="entry name" value="GAF/PUTATIVE CYTOSKELETAL PROTEIN"/>
    <property type="match status" value="1"/>
</dbReference>
<gene>
    <name evidence="3" type="ORF">HNQ77_005424</name>
</gene>
<comment type="caution">
    <text evidence="3">The sequence shown here is derived from an EMBL/GenBank/DDBJ whole genome shotgun (WGS) entry which is preliminary data.</text>
</comment>
<protein>
    <submittedName>
        <fullName evidence="3">GAF domain-containing protein</fullName>
    </submittedName>
</protein>
<dbReference type="GO" id="GO:0033745">
    <property type="term" value="F:L-methionine-(R)-S-oxide reductase activity"/>
    <property type="evidence" value="ECO:0007669"/>
    <property type="project" value="TreeGrafter"/>
</dbReference>
<dbReference type="InterPro" id="IPR003018">
    <property type="entry name" value="GAF"/>
</dbReference>
<dbReference type="Proteomes" id="UP000538666">
    <property type="component" value="Unassembled WGS sequence"/>
</dbReference>
<dbReference type="PANTHER" id="PTHR21021:SF15">
    <property type="entry name" value="FREE METHIONINE-R-SULFOXIDE REDUCTASE"/>
    <property type="match status" value="1"/>
</dbReference>
<dbReference type="InterPro" id="IPR051330">
    <property type="entry name" value="Phosphatase_reg/MetRdx"/>
</dbReference>
<sequence length="165" mass="17992">MPENAFVQIVSEVRSFASHANDLEALQKFIVEIIPARLSYYNWTGFYMLDPNDPETLVLGPFRGAPTEHVRIPVHEGICGAAVAQNDTVIVDDVNADPRYLACSLETKSEIVVPVRANGVVVGEIDIDSHDLAAFSSADREFLEECADIVGGFIERSQLASSVAK</sequence>
<feature type="domain" description="GAF" evidence="2">
    <location>
        <begin position="22"/>
        <end position="164"/>
    </location>
</feature>
<dbReference type="EMBL" id="JACHEK010000015">
    <property type="protein sequence ID" value="MBB6147428.1"/>
    <property type="molecule type" value="Genomic_DNA"/>
</dbReference>
<keyword evidence="4" id="KW-1185">Reference proteome</keyword>
<evidence type="ECO:0000256" key="1">
    <source>
        <dbReference type="ARBA" id="ARBA00038454"/>
    </source>
</evidence>
<organism evidence="3 4">
    <name type="scientific">Silvibacterium bohemicum</name>
    <dbReference type="NCBI Taxonomy" id="1577686"/>
    <lineage>
        <taxon>Bacteria</taxon>
        <taxon>Pseudomonadati</taxon>
        <taxon>Acidobacteriota</taxon>
        <taxon>Terriglobia</taxon>
        <taxon>Terriglobales</taxon>
        <taxon>Acidobacteriaceae</taxon>
        <taxon>Silvibacterium</taxon>
    </lineage>
</organism>
<reference evidence="3 4" key="1">
    <citation type="submission" date="2020-08" db="EMBL/GenBank/DDBJ databases">
        <title>Genomic Encyclopedia of Type Strains, Phase IV (KMG-IV): sequencing the most valuable type-strain genomes for metagenomic binning, comparative biology and taxonomic classification.</title>
        <authorList>
            <person name="Goeker M."/>
        </authorList>
    </citation>
    <scope>NUCLEOTIDE SEQUENCE [LARGE SCALE GENOMIC DNA]</scope>
    <source>
        <strain evidence="3 4">DSM 103733</strain>
    </source>
</reference>
<dbReference type="SMART" id="SM00065">
    <property type="entry name" value="GAF"/>
    <property type="match status" value="1"/>
</dbReference>
<proteinExistence type="inferred from homology"/>
<name>A0A841KA42_9BACT</name>
<dbReference type="AlphaFoldDB" id="A0A841KA42"/>
<comment type="similarity">
    <text evidence="1">Belongs to the free Met sulfoxide reductase family.</text>
</comment>
<dbReference type="GO" id="GO:0005829">
    <property type="term" value="C:cytosol"/>
    <property type="evidence" value="ECO:0007669"/>
    <property type="project" value="TreeGrafter"/>
</dbReference>
<accession>A0A841KA42</accession>
<dbReference type="OrthoDB" id="9796252at2"/>
<dbReference type="Gene3D" id="3.30.450.40">
    <property type="match status" value="1"/>
</dbReference>
<dbReference type="RefSeq" id="WP_050059889.1">
    <property type="nucleotide sequence ID" value="NZ_JACHEK010000015.1"/>
</dbReference>
<dbReference type="SUPFAM" id="SSF55781">
    <property type="entry name" value="GAF domain-like"/>
    <property type="match status" value="1"/>
</dbReference>
<evidence type="ECO:0000313" key="3">
    <source>
        <dbReference type="EMBL" id="MBB6147428.1"/>
    </source>
</evidence>
<dbReference type="InterPro" id="IPR029016">
    <property type="entry name" value="GAF-like_dom_sf"/>
</dbReference>
<dbReference type="Pfam" id="PF13185">
    <property type="entry name" value="GAF_2"/>
    <property type="match status" value="1"/>
</dbReference>
<evidence type="ECO:0000313" key="4">
    <source>
        <dbReference type="Proteomes" id="UP000538666"/>
    </source>
</evidence>
<evidence type="ECO:0000259" key="2">
    <source>
        <dbReference type="SMART" id="SM00065"/>
    </source>
</evidence>